<keyword evidence="3" id="KW-1185">Reference proteome</keyword>
<evidence type="ECO:0000256" key="1">
    <source>
        <dbReference type="SAM" id="MobiDB-lite"/>
    </source>
</evidence>
<protein>
    <submittedName>
        <fullName evidence="2">Uncharacterized protein</fullName>
    </submittedName>
</protein>
<sequence length="100" mass="11084">MTQVLSVSATTAGYVTDTLRPVQKGTRSPYVEQINQQIEAKKELNKAEGITRTAIATLKDSTAIGLHFMKAGEHRHPRASLEETRQAYRDAEDLADEQAE</sequence>
<dbReference type="RefSeq" id="WP_075640749.1">
    <property type="nucleotide sequence ID" value="NZ_MKIM01000028.1"/>
</dbReference>
<proteinExistence type="predicted"/>
<dbReference type="EMBL" id="MKIM01000028">
    <property type="protein sequence ID" value="OLP43428.1"/>
    <property type="molecule type" value="Genomic_DNA"/>
</dbReference>
<evidence type="ECO:0000313" key="3">
    <source>
        <dbReference type="Proteomes" id="UP000186894"/>
    </source>
</evidence>
<comment type="caution">
    <text evidence="2">The sequence shown here is derived from an EMBL/GenBank/DDBJ whole genome shotgun (WGS) entry which is preliminary data.</text>
</comment>
<feature type="compositionally biased region" description="Basic and acidic residues" evidence="1">
    <location>
        <begin position="73"/>
        <end position="92"/>
    </location>
</feature>
<dbReference type="Proteomes" id="UP000186894">
    <property type="component" value="Unassembled WGS sequence"/>
</dbReference>
<dbReference type="OrthoDB" id="8373739at2"/>
<organism evidence="2 3">
    <name type="scientific">Rhizobium oryziradicis</name>
    <dbReference type="NCBI Taxonomy" id="1867956"/>
    <lineage>
        <taxon>Bacteria</taxon>
        <taxon>Pseudomonadati</taxon>
        <taxon>Pseudomonadota</taxon>
        <taxon>Alphaproteobacteria</taxon>
        <taxon>Hyphomicrobiales</taxon>
        <taxon>Rhizobiaceae</taxon>
        <taxon>Rhizobium/Agrobacterium group</taxon>
        <taxon>Rhizobium</taxon>
    </lineage>
</organism>
<accession>A0A1Q8ZNS8</accession>
<reference evidence="2 3" key="1">
    <citation type="submission" date="2016-09" db="EMBL/GenBank/DDBJ databases">
        <title>Rhizobium oryziradicis sp. nov., isolated from the root of rice.</title>
        <authorList>
            <person name="Zhao J."/>
            <person name="Zhang X."/>
        </authorList>
    </citation>
    <scope>NUCLEOTIDE SEQUENCE [LARGE SCALE GENOMIC DNA]</scope>
    <source>
        <strain evidence="2 3">N19</strain>
    </source>
</reference>
<dbReference type="AlphaFoldDB" id="A0A1Q8ZNS8"/>
<feature type="region of interest" description="Disordered" evidence="1">
    <location>
        <begin position="73"/>
        <end position="100"/>
    </location>
</feature>
<evidence type="ECO:0000313" key="2">
    <source>
        <dbReference type="EMBL" id="OLP43428.1"/>
    </source>
</evidence>
<gene>
    <name evidence="2" type="ORF">BJF95_21380</name>
</gene>
<name>A0A1Q8ZNS8_9HYPH</name>